<evidence type="ECO:0000313" key="2">
    <source>
        <dbReference type="EMBL" id="VVB16027.1"/>
    </source>
</evidence>
<dbReference type="AlphaFoldDB" id="A0A565CQY2"/>
<feature type="region of interest" description="Disordered" evidence="1">
    <location>
        <begin position="1"/>
        <end position="52"/>
    </location>
</feature>
<organism evidence="2 3">
    <name type="scientific">Arabis nemorensis</name>
    <dbReference type="NCBI Taxonomy" id="586526"/>
    <lineage>
        <taxon>Eukaryota</taxon>
        <taxon>Viridiplantae</taxon>
        <taxon>Streptophyta</taxon>
        <taxon>Embryophyta</taxon>
        <taxon>Tracheophyta</taxon>
        <taxon>Spermatophyta</taxon>
        <taxon>Magnoliopsida</taxon>
        <taxon>eudicotyledons</taxon>
        <taxon>Gunneridae</taxon>
        <taxon>Pentapetalae</taxon>
        <taxon>rosids</taxon>
        <taxon>malvids</taxon>
        <taxon>Brassicales</taxon>
        <taxon>Brassicaceae</taxon>
        <taxon>Arabideae</taxon>
        <taxon>Arabis</taxon>
    </lineage>
</organism>
<name>A0A565CQY2_9BRAS</name>
<dbReference type="EMBL" id="CABITT030000008">
    <property type="protein sequence ID" value="VVB16027.1"/>
    <property type="molecule type" value="Genomic_DNA"/>
</dbReference>
<comment type="caution">
    <text evidence="2">The sequence shown here is derived from an EMBL/GenBank/DDBJ whole genome shotgun (WGS) entry which is preliminary data.</text>
</comment>
<evidence type="ECO:0000313" key="3">
    <source>
        <dbReference type="Proteomes" id="UP000489600"/>
    </source>
</evidence>
<keyword evidence="3" id="KW-1185">Reference proteome</keyword>
<protein>
    <submittedName>
        <fullName evidence="2">Uncharacterized protein</fullName>
    </submittedName>
</protein>
<dbReference type="OrthoDB" id="1088718at2759"/>
<dbReference type="Gene3D" id="6.10.250.2770">
    <property type="match status" value="1"/>
</dbReference>
<dbReference type="Proteomes" id="UP000489600">
    <property type="component" value="Unassembled WGS sequence"/>
</dbReference>
<proteinExistence type="predicted"/>
<feature type="compositionally biased region" description="Basic and acidic residues" evidence="1">
    <location>
        <begin position="1"/>
        <end position="11"/>
    </location>
</feature>
<reference evidence="2" key="1">
    <citation type="submission" date="2019-07" db="EMBL/GenBank/DDBJ databases">
        <authorList>
            <person name="Dittberner H."/>
        </authorList>
    </citation>
    <scope>NUCLEOTIDE SEQUENCE [LARGE SCALE GENOMIC DNA]</scope>
</reference>
<sequence length="83" mass="9951">MKMRPKAEDKKKGARRGKRKRITSKRKIGRKRIYSKAKRARATKSREEGQTHEYFEEKRNLEDLWKTAFPVGIEWGLFDDLNL</sequence>
<feature type="compositionally biased region" description="Basic residues" evidence="1">
    <location>
        <begin position="12"/>
        <end position="43"/>
    </location>
</feature>
<accession>A0A565CQY2</accession>
<gene>
    <name evidence="2" type="ORF">ANE_LOCUS26471</name>
</gene>
<evidence type="ECO:0000256" key="1">
    <source>
        <dbReference type="SAM" id="MobiDB-lite"/>
    </source>
</evidence>